<evidence type="ECO:0000256" key="13">
    <source>
        <dbReference type="PIRSR" id="PIRSR000193-1"/>
    </source>
</evidence>
<comment type="catalytic activity">
    <reaction evidence="12 14">
        <text>L-proline + NADP(+) = (S)-1-pyrroline-5-carboxylate + NADPH + 2 H(+)</text>
        <dbReference type="Rhea" id="RHEA:14109"/>
        <dbReference type="ChEBI" id="CHEBI:15378"/>
        <dbReference type="ChEBI" id="CHEBI:17388"/>
        <dbReference type="ChEBI" id="CHEBI:57783"/>
        <dbReference type="ChEBI" id="CHEBI:58349"/>
        <dbReference type="ChEBI" id="CHEBI:60039"/>
        <dbReference type="EC" id="1.5.1.2"/>
    </reaction>
</comment>
<keyword evidence="9 13" id="KW-0521">NADP</keyword>
<sequence>MLRIGFIGGGKMAQAMAKGFVSAGLTKNENILASCIPQDTVSLKGLKELGIPTTFDNKDVVKQSEVIFLATKPLVIPTVLQDVKSVVTPKNLFLSVAMGVTLKTLEQNLPAESRVIRVMPNTPALVREGASVFVRGSSVKDDDAEIAKKLLAAIGTCEEVKEYDLDPVTALSGSGPAYIYVMIEALADGAVRMGLARDLAYKLAAQTVKGAGTMVLETGSHPGKLKDDVTSPGGSTAAGLYQLERGGLRAAVITALEEATKKCKEMAKTSQ</sequence>
<evidence type="ECO:0000256" key="10">
    <source>
        <dbReference type="ARBA" id="ARBA00023002"/>
    </source>
</evidence>
<evidence type="ECO:0000256" key="11">
    <source>
        <dbReference type="ARBA" id="ARBA00050547"/>
    </source>
</evidence>
<comment type="subcellular location">
    <subcellularLocation>
        <location evidence="1">Cytoplasm</location>
    </subcellularLocation>
</comment>
<keyword evidence="18" id="KW-1185">Reference proteome</keyword>
<evidence type="ECO:0000256" key="9">
    <source>
        <dbReference type="ARBA" id="ARBA00022857"/>
    </source>
</evidence>
<dbReference type="Gene3D" id="3.40.50.720">
    <property type="entry name" value="NAD(P)-binding Rossmann-like Domain"/>
    <property type="match status" value="1"/>
</dbReference>
<evidence type="ECO:0000256" key="6">
    <source>
        <dbReference type="ARBA" id="ARBA00022490"/>
    </source>
</evidence>
<dbReference type="GO" id="GO:0055129">
    <property type="term" value="P:L-proline biosynthetic process"/>
    <property type="evidence" value="ECO:0007669"/>
    <property type="project" value="TreeGrafter"/>
</dbReference>
<dbReference type="Pfam" id="PF03807">
    <property type="entry name" value="F420_oxidored"/>
    <property type="match status" value="1"/>
</dbReference>
<dbReference type="EMBL" id="OU963868">
    <property type="protein sequence ID" value="CAH0392978.1"/>
    <property type="molecule type" value="Genomic_DNA"/>
</dbReference>
<keyword evidence="10 14" id="KW-0560">Oxidoreductase</keyword>
<dbReference type="GO" id="GO:0004735">
    <property type="term" value="F:pyrroline-5-carboxylate reductase activity"/>
    <property type="evidence" value="ECO:0007669"/>
    <property type="project" value="UniProtKB-EC"/>
</dbReference>
<keyword evidence="6" id="KW-0963">Cytoplasm</keyword>
<dbReference type="PROSITE" id="PS00521">
    <property type="entry name" value="P5CR"/>
    <property type="match status" value="1"/>
</dbReference>
<dbReference type="InterPro" id="IPR008927">
    <property type="entry name" value="6-PGluconate_DH-like_C_sf"/>
</dbReference>
<accession>A0A9P0F807</accession>
<dbReference type="EC" id="1.5.1.2" evidence="4 14"/>
<dbReference type="InterPro" id="IPR028939">
    <property type="entry name" value="P5C_Rdtase_cat_N"/>
</dbReference>
<keyword evidence="8 14" id="KW-0641">Proline biosynthesis</keyword>
<evidence type="ECO:0000256" key="5">
    <source>
        <dbReference type="ARBA" id="ARBA00021413"/>
    </source>
</evidence>
<comment type="similarity">
    <text evidence="3 14">Belongs to the pyrroline-5-carboxylate reductase family.</text>
</comment>
<evidence type="ECO:0000313" key="18">
    <source>
        <dbReference type="Proteomes" id="UP001152759"/>
    </source>
</evidence>
<name>A0A9P0F807_BEMTA</name>
<reference evidence="17" key="1">
    <citation type="submission" date="2021-12" db="EMBL/GenBank/DDBJ databases">
        <authorList>
            <person name="King R."/>
        </authorList>
    </citation>
    <scope>NUCLEOTIDE SEQUENCE</scope>
</reference>
<evidence type="ECO:0000256" key="2">
    <source>
        <dbReference type="ARBA" id="ARBA00005205"/>
    </source>
</evidence>
<comment type="catalytic activity">
    <reaction evidence="11">
        <text>L-proline + NAD(+) = (S)-1-pyrroline-5-carboxylate + NADH + 2 H(+)</text>
        <dbReference type="Rhea" id="RHEA:14105"/>
        <dbReference type="ChEBI" id="CHEBI:15378"/>
        <dbReference type="ChEBI" id="CHEBI:17388"/>
        <dbReference type="ChEBI" id="CHEBI:57540"/>
        <dbReference type="ChEBI" id="CHEBI:57945"/>
        <dbReference type="ChEBI" id="CHEBI:60039"/>
        <dbReference type="EC" id="1.5.1.2"/>
    </reaction>
</comment>
<dbReference type="Proteomes" id="UP001152759">
    <property type="component" value="Chromosome 7"/>
</dbReference>
<organism evidence="17 18">
    <name type="scientific">Bemisia tabaci</name>
    <name type="common">Sweetpotato whitefly</name>
    <name type="synonym">Aleurodes tabaci</name>
    <dbReference type="NCBI Taxonomy" id="7038"/>
    <lineage>
        <taxon>Eukaryota</taxon>
        <taxon>Metazoa</taxon>
        <taxon>Ecdysozoa</taxon>
        <taxon>Arthropoda</taxon>
        <taxon>Hexapoda</taxon>
        <taxon>Insecta</taxon>
        <taxon>Pterygota</taxon>
        <taxon>Neoptera</taxon>
        <taxon>Paraneoptera</taxon>
        <taxon>Hemiptera</taxon>
        <taxon>Sternorrhyncha</taxon>
        <taxon>Aleyrodoidea</taxon>
        <taxon>Aleyrodidae</taxon>
        <taxon>Aleyrodinae</taxon>
        <taxon>Bemisia</taxon>
    </lineage>
</organism>
<proteinExistence type="inferred from homology"/>
<evidence type="ECO:0000256" key="1">
    <source>
        <dbReference type="ARBA" id="ARBA00004496"/>
    </source>
</evidence>
<dbReference type="SUPFAM" id="SSF48179">
    <property type="entry name" value="6-phosphogluconate dehydrogenase C-terminal domain-like"/>
    <property type="match status" value="1"/>
</dbReference>
<evidence type="ECO:0000256" key="14">
    <source>
        <dbReference type="RuleBase" id="RU003903"/>
    </source>
</evidence>
<feature type="binding site" evidence="13">
    <location>
        <begin position="7"/>
        <end position="12"/>
    </location>
    <ligand>
        <name>NADP(+)</name>
        <dbReference type="ChEBI" id="CHEBI:58349"/>
    </ligand>
</feature>
<evidence type="ECO:0000259" key="15">
    <source>
        <dbReference type="Pfam" id="PF03807"/>
    </source>
</evidence>
<gene>
    <name evidence="17" type="ORF">BEMITA_LOCUS11433</name>
</gene>
<feature type="binding site" evidence="13">
    <location>
        <begin position="70"/>
        <end position="73"/>
    </location>
    <ligand>
        <name>NADP(+)</name>
        <dbReference type="ChEBI" id="CHEBI:58349"/>
    </ligand>
</feature>
<protein>
    <recommendedName>
        <fullName evidence="5 14">Pyrroline-5-carboxylate reductase</fullName>
        <ecNumber evidence="4 14">1.5.1.2</ecNumber>
    </recommendedName>
</protein>
<evidence type="ECO:0000259" key="16">
    <source>
        <dbReference type="Pfam" id="PF14748"/>
    </source>
</evidence>
<feature type="domain" description="Pyrroline-5-carboxylate reductase catalytic N-terminal" evidence="15">
    <location>
        <begin position="3"/>
        <end position="97"/>
    </location>
</feature>
<dbReference type="FunFam" id="3.40.50.720:FF:000190">
    <property type="entry name" value="Pyrroline-5-carboxylate reductase"/>
    <property type="match status" value="1"/>
</dbReference>
<dbReference type="PANTHER" id="PTHR11645:SF62">
    <property type="entry name" value="PYRROLINE-5-CARBOXYLATE REDUCTASE"/>
    <property type="match status" value="1"/>
</dbReference>
<dbReference type="GO" id="GO:0005737">
    <property type="term" value="C:cytoplasm"/>
    <property type="evidence" value="ECO:0007669"/>
    <property type="project" value="UniProtKB-SubCell"/>
</dbReference>
<dbReference type="PANTHER" id="PTHR11645">
    <property type="entry name" value="PYRROLINE-5-CARBOXYLATE REDUCTASE"/>
    <property type="match status" value="1"/>
</dbReference>
<dbReference type="InterPro" id="IPR029036">
    <property type="entry name" value="P5CR_dimer"/>
</dbReference>
<dbReference type="Pfam" id="PF14748">
    <property type="entry name" value="P5CR_dimer"/>
    <property type="match status" value="1"/>
</dbReference>
<comment type="pathway">
    <text evidence="2 14">Amino-acid biosynthesis; L-proline biosynthesis; L-proline from L-glutamate 5-semialdehyde: step 1/1.</text>
</comment>
<dbReference type="InterPro" id="IPR053790">
    <property type="entry name" value="P5CR-like_CS"/>
</dbReference>
<evidence type="ECO:0000256" key="4">
    <source>
        <dbReference type="ARBA" id="ARBA00012855"/>
    </source>
</evidence>
<evidence type="ECO:0000256" key="8">
    <source>
        <dbReference type="ARBA" id="ARBA00022650"/>
    </source>
</evidence>
<dbReference type="AlphaFoldDB" id="A0A9P0F807"/>
<evidence type="ECO:0000313" key="17">
    <source>
        <dbReference type="EMBL" id="CAH0392978.1"/>
    </source>
</evidence>
<evidence type="ECO:0000256" key="12">
    <source>
        <dbReference type="ARBA" id="ARBA00052690"/>
    </source>
</evidence>
<dbReference type="InterPro" id="IPR000304">
    <property type="entry name" value="Pyrroline-COOH_reductase"/>
</dbReference>
<dbReference type="HAMAP" id="MF_01925">
    <property type="entry name" value="P5C_reductase"/>
    <property type="match status" value="1"/>
</dbReference>
<evidence type="ECO:0000256" key="7">
    <source>
        <dbReference type="ARBA" id="ARBA00022605"/>
    </source>
</evidence>
<feature type="binding site" evidence="13">
    <location>
        <position position="57"/>
    </location>
    <ligand>
        <name>NADPH</name>
        <dbReference type="ChEBI" id="CHEBI:57783"/>
    </ligand>
</feature>
<dbReference type="SUPFAM" id="SSF51735">
    <property type="entry name" value="NAD(P)-binding Rossmann-fold domains"/>
    <property type="match status" value="1"/>
</dbReference>
<dbReference type="Gene3D" id="1.10.3730.10">
    <property type="entry name" value="ProC C-terminal domain-like"/>
    <property type="match status" value="1"/>
</dbReference>
<dbReference type="KEGG" id="btab:109031916"/>
<dbReference type="NCBIfam" id="TIGR00112">
    <property type="entry name" value="proC"/>
    <property type="match status" value="1"/>
</dbReference>
<dbReference type="FunFam" id="1.10.3730.10:FF:000001">
    <property type="entry name" value="Pyrroline-5-carboxylate reductase"/>
    <property type="match status" value="1"/>
</dbReference>
<keyword evidence="7 14" id="KW-0028">Amino-acid biosynthesis</keyword>
<dbReference type="OrthoDB" id="10263291at2759"/>
<dbReference type="InterPro" id="IPR036291">
    <property type="entry name" value="NAD(P)-bd_dom_sf"/>
</dbReference>
<dbReference type="PIRSF" id="PIRSF000193">
    <property type="entry name" value="Pyrrol-5-carb_rd"/>
    <property type="match status" value="1"/>
</dbReference>
<feature type="domain" description="Pyrroline-5-carboxylate reductase dimerisation" evidence="16">
    <location>
        <begin position="162"/>
        <end position="266"/>
    </location>
</feature>
<evidence type="ECO:0000256" key="3">
    <source>
        <dbReference type="ARBA" id="ARBA00005525"/>
    </source>
</evidence>